<evidence type="ECO:0000256" key="3">
    <source>
        <dbReference type="SAM" id="MobiDB-lite"/>
    </source>
</evidence>
<dbReference type="InterPro" id="IPR004839">
    <property type="entry name" value="Aminotransferase_I/II_large"/>
</dbReference>
<dbReference type="Pfam" id="PF00155">
    <property type="entry name" value="Aminotran_1_2"/>
    <property type="match status" value="1"/>
</dbReference>
<dbReference type="Pfam" id="PF13837">
    <property type="entry name" value="Myb_DNA-bind_4"/>
    <property type="match status" value="1"/>
</dbReference>
<dbReference type="CDD" id="cd00609">
    <property type="entry name" value="AAT_like"/>
    <property type="match status" value="1"/>
</dbReference>
<feature type="domain" description="Aminotransferase class I/classII large" evidence="4">
    <location>
        <begin position="427"/>
        <end position="788"/>
    </location>
</feature>
<accession>A0AA35JP99</accession>
<feature type="region of interest" description="Disordered" evidence="3">
    <location>
        <begin position="213"/>
        <end position="241"/>
    </location>
</feature>
<feature type="domain" description="Myb/SANT-like DNA-binding" evidence="5">
    <location>
        <begin position="12"/>
        <end position="99"/>
    </location>
</feature>
<feature type="compositionally biased region" description="Polar residues" evidence="3">
    <location>
        <begin position="213"/>
        <end position="232"/>
    </location>
</feature>
<keyword evidence="7" id="KW-1185">Reference proteome</keyword>
<feature type="coiled-coil region" evidence="2">
    <location>
        <begin position="275"/>
        <end position="302"/>
    </location>
</feature>
<dbReference type="InterPro" id="IPR015421">
    <property type="entry name" value="PyrdxlP-dep_Trfase_major"/>
</dbReference>
<protein>
    <submittedName>
        <fullName evidence="6">1-aminocyclopropane-1-carboxylate synthase 1 isoform X1</fullName>
    </submittedName>
</protein>
<keyword evidence="2" id="KW-0175">Coiled coil</keyword>
<sequence>MDFRGKKYERGSNWSDPEVVELLHLWADESVQAELESCLRNQHVFNRIAEVLREKGIHRTGDQCREKIKKMKLEYRRIKENNKAPRGGRTWKFYDVMDRVLASRPSLAYSAAAAAANSSSSGALLMAQQVLPPGSLVESYRPHLAPSSALPFPPSQPPELMEIKCEEVDSEVEQCLTPEPPPSLSYQPGGSPEEERAFLDDSPLSRLEMPIETSVSPSGFSEPNMASSSRIQSLGPRPGFSTLHRLRKKRKAQRLKDPLDALLLKTLAAQRDMEERFLQMEERRLQRDLEAEERRIQLEQRRFELERDHEFRMFNVFAQMLSILKQSNNSSFASGLPQGMDLSQAFSDSTGAGEGAQQEVRTTQLVRPVLDRTAYVFDFCNHSDFQSSPYLSVRGNIANIFRGSTEEGYRAYHADKYEEDKNPTGIINFGTSENKLCFDLMSKRLTQSDMNVIEPPLLQYPDWKGHMFLREEVARFLTYYCKAPAPLKAENVIILNGCGSLFSALATVLCDPGEAFLIATPFYGGITQSVFLYGNVKLVYAHLDSQVTGTCNRPFQLTVEKLKKALQDAQSEGVRVKALILLNPHNPLGDIYSLSELHDFLEFAKRHELHVIVDEIYMLSVFDDSATFHSVLEMDRFPDPQRTHVMWGITKDFAAAGIRFGTLYTLNQDVANAVASLCYFHGVCGPVQYKMAQLLRDRDWINQVYLRANHERLKAAHTFVTDELKTLGVPFLNRNAGFFVWIDFRKYLRRGTFEEEMLLWRRFLDNKVLLSCGKAFECSEPGWFRIIFSDKIHRLQLGMQRVREVLEEHEHGILNEGKDQPCESDSEGKADSADEVIFVSHHQEPASAGSSNLGDLIGLLQQQMRSSDWLQKNTVEQFAQEKPEVYDVFRKLVGKQ</sequence>
<dbReference type="InterPro" id="IPR050478">
    <property type="entry name" value="Ethylene_sulfur-biosynth"/>
</dbReference>
<dbReference type="InterPro" id="IPR015424">
    <property type="entry name" value="PyrdxlP-dep_Trfase"/>
</dbReference>
<dbReference type="EMBL" id="OX395126">
    <property type="protein sequence ID" value="CAI5763655.1"/>
    <property type="molecule type" value="Genomic_DNA"/>
</dbReference>
<proteinExistence type="predicted"/>
<name>A0AA35JP99_9SAUR</name>
<gene>
    <name evidence="6" type="ORF">PODLI_1B036860</name>
</gene>
<evidence type="ECO:0000256" key="2">
    <source>
        <dbReference type="SAM" id="Coils"/>
    </source>
</evidence>
<dbReference type="FunFam" id="1.10.10.60:FF:000032">
    <property type="entry name" value="Zinc finger and SCAN domain-containing 20"/>
    <property type="match status" value="1"/>
</dbReference>
<dbReference type="Gene3D" id="3.90.1150.10">
    <property type="entry name" value="Aspartate Aminotransferase, domain 1"/>
    <property type="match status" value="1"/>
</dbReference>
<dbReference type="PANTHER" id="PTHR43795:SF17">
    <property type="entry name" value="1-AMINOCYCLOPROPANE-1-CARBOXYLATE SYNTHASE-LIKE PROTEIN 1"/>
    <property type="match status" value="1"/>
</dbReference>
<dbReference type="Proteomes" id="UP001178461">
    <property type="component" value="Chromosome 1"/>
</dbReference>
<feature type="region of interest" description="Disordered" evidence="3">
    <location>
        <begin position="171"/>
        <end position="197"/>
    </location>
</feature>
<evidence type="ECO:0000259" key="5">
    <source>
        <dbReference type="Pfam" id="PF13837"/>
    </source>
</evidence>
<dbReference type="GO" id="GO:0006520">
    <property type="term" value="P:amino acid metabolic process"/>
    <property type="evidence" value="ECO:0007669"/>
    <property type="project" value="TreeGrafter"/>
</dbReference>
<evidence type="ECO:0000313" key="6">
    <source>
        <dbReference type="EMBL" id="CAI5763655.1"/>
    </source>
</evidence>
<dbReference type="Gene3D" id="1.10.10.60">
    <property type="entry name" value="Homeodomain-like"/>
    <property type="match status" value="1"/>
</dbReference>
<dbReference type="Gene3D" id="3.40.640.10">
    <property type="entry name" value="Type I PLP-dependent aspartate aminotransferase-like (Major domain)"/>
    <property type="match status" value="1"/>
</dbReference>
<organism evidence="6 7">
    <name type="scientific">Podarcis lilfordi</name>
    <name type="common">Lilford's wall lizard</name>
    <dbReference type="NCBI Taxonomy" id="74358"/>
    <lineage>
        <taxon>Eukaryota</taxon>
        <taxon>Metazoa</taxon>
        <taxon>Chordata</taxon>
        <taxon>Craniata</taxon>
        <taxon>Vertebrata</taxon>
        <taxon>Euteleostomi</taxon>
        <taxon>Lepidosauria</taxon>
        <taxon>Squamata</taxon>
        <taxon>Bifurcata</taxon>
        <taxon>Unidentata</taxon>
        <taxon>Episquamata</taxon>
        <taxon>Laterata</taxon>
        <taxon>Lacertibaenia</taxon>
        <taxon>Lacertidae</taxon>
        <taxon>Podarcis</taxon>
    </lineage>
</organism>
<reference evidence="6" key="1">
    <citation type="submission" date="2022-12" db="EMBL/GenBank/DDBJ databases">
        <authorList>
            <person name="Alioto T."/>
            <person name="Alioto T."/>
            <person name="Gomez Garrido J."/>
        </authorList>
    </citation>
    <scope>NUCLEOTIDE SEQUENCE</scope>
</reference>
<dbReference type="PANTHER" id="PTHR43795">
    <property type="entry name" value="BIFUNCTIONAL ASPARTATE AMINOTRANSFERASE AND GLUTAMATE/ASPARTATE-PREPHENATE AMINOTRANSFERASE-RELATED"/>
    <property type="match status" value="1"/>
</dbReference>
<evidence type="ECO:0000256" key="1">
    <source>
        <dbReference type="ARBA" id="ARBA00022898"/>
    </source>
</evidence>
<dbReference type="GO" id="GO:0030170">
    <property type="term" value="F:pyridoxal phosphate binding"/>
    <property type="evidence" value="ECO:0007669"/>
    <property type="project" value="InterPro"/>
</dbReference>
<dbReference type="PRINTS" id="PR00753">
    <property type="entry name" value="ACCSYNTHASE"/>
</dbReference>
<dbReference type="SUPFAM" id="SSF53383">
    <property type="entry name" value="PLP-dependent transferases"/>
    <property type="match status" value="1"/>
</dbReference>
<dbReference type="InterPro" id="IPR015422">
    <property type="entry name" value="PyrdxlP-dep_Trfase_small"/>
</dbReference>
<keyword evidence="1" id="KW-0663">Pyridoxal phosphate</keyword>
<evidence type="ECO:0000259" key="4">
    <source>
        <dbReference type="Pfam" id="PF00155"/>
    </source>
</evidence>
<dbReference type="InterPro" id="IPR044822">
    <property type="entry name" value="Myb_DNA-bind_4"/>
</dbReference>
<evidence type="ECO:0000313" key="7">
    <source>
        <dbReference type="Proteomes" id="UP001178461"/>
    </source>
</evidence>
<dbReference type="AlphaFoldDB" id="A0AA35JP99"/>
<dbReference type="GO" id="GO:0008483">
    <property type="term" value="F:transaminase activity"/>
    <property type="evidence" value="ECO:0007669"/>
    <property type="project" value="TreeGrafter"/>
</dbReference>